<dbReference type="InterPro" id="IPR051610">
    <property type="entry name" value="GPI/OXD"/>
</dbReference>
<sequence>MSRNDGGRPRAAVRELAEFPWIQSPGHFQGALSKVLVSVEGDGASFLDFRISSYEPGAYVQTHVHEAKEQVYYFVEGEGLLELDGCPQVVRPRSFVFLPAGVGHGLSNTGTDNLVFFVITTPAGSLAQREPQP</sequence>
<evidence type="ECO:0000313" key="4">
    <source>
        <dbReference type="Proteomes" id="UP000277294"/>
    </source>
</evidence>
<keyword evidence="4" id="KW-1185">Reference proteome</keyword>
<dbReference type="SUPFAM" id="SSF51182">
    <property type="entry name" value="RmlC-like cupins"/>
    <property type="match status" value="1"/>
</dbReference>
<organism evidence="3 4">
    <name type="scientific">Pigmentiphaga humi</name>
    <dbReference type="NCBI Taxonomy" id="2478468"/>
    <lineage>
        <taxon>Bacteria</taxon>
        <taxon>Pseudomonadati</taxon>
        <taxon>Pseudomonadota</taxon>
        <taxon>Betaproteobacteria</taxon>
        <taxon>Burkholderiales</taxon>
        <taxon>Alcaligenaceae</taxon>
        <taxon>Pigmentiphaga</taxon>
    </lineage>
</organism>
<feature type="domain" description="Cupin type-2" evidence="2">
    <location>
        <begin position="53"/>
        <end position="119"/>
    </location>
</feature>
<proteinExistence type="predicted"/>
<dbReference type="PANTHER" id="PTHR35848">
    <property type="entry name" value="OXALATE-BINDING PROTEIN"/>
    <property type="match status" value="1"/>
</dbReference>
<dbReference type="Pfam" id="PF07883">
    <property type="entry name" value="Cupin_2"/>
    <property type="match status" value="1"/>
</dbReference>
<accession>A0A3P4B3R5</accession>
<dbReference type="GO" id="GO:0046872">
    <property type="term" value="F:metal ion binding"/>
    <property type="evidence" value="ECO:0007669"/>
    <property type="project" value="UniProtKB-KW"/>
</dbReference>
<dbReference type="InterPro" id="IPR011051">
    <property type="entry name" value="RmlC_Cupin_sf"/>
</dbReference>
<gene>
    <name evidence="3" type="ORF">PIGHUM_03023</name>
</gene>
<dbReference type="InterPro" id="IPR013096">
    <property type="entry name" value="Cupin_2"/>
</dbReference>
<reference evidence="3 4" key="1">
    <citation type="submission" date="2018-10" db="EMBL/GenBank/DDBJ databases">
        <authorList>
            <person name="Criscuolo A."/>
        </authorList>
    </citation>
    <scope>NUCLEOTIDE SEQUENCE [LARGE SCALE GENOMIC DNA]</scope>
    <source>
        <strain evidence="3">DnA1</strain>
    </source>
</reference>
<evidence type="ECO:0000313" key="3">
    <source>
        <dbReference type="EMBL" id="VCU70943.1"/>
    </source>
</evidence>
<dbReference type="RefSeq" id="WP_124080400.1">
    <property type="nucleotide sequence ID" value="NZ_UWPJ01000023.1"/>
</dbReference>
<dbReference type="Proteomes" id="UP000277294">
    <property type="component" value="Unassembled WGS sequence"/>
</dbReference>
<dbReference type="InterPro" id="IPR014710">
    <property type="entry name" value="RmlC-like_jellyroll"/>
</dbReference>
<evidence type="ECO:0000259" key="2">
    <source>
        <dbReference type="Pfam" id="PF07883"/>
    </source>
</evidence>
<protein>
    <recommendedName>
        <fullName evidence="2">Cupin type-2 domain-containing protein</fullName>
    </recommendedName>
</protein>
<dbReference type="OrthoDB" id="3620182at2"/>
<dbReference type="AlphaFoldDB" id="A0A3P4B3R5"/>
<dbReference type="Gene3D" id="2.60.120.10">
    <property type="entry name" value="Jelly Rolls"/>
    <property type="match status" value="1"/>
</dbReference>
<keyword evidence="1" id="KW-0479">Metal-binding</keyword>
<name>A0A3P4B3R5_9BURK</name>
<dbReference type="EMBL" id="UWPJ01000023">
    <property type="protein sequence ID" value="VCU70943.1"/>
    <property type="molecule type" value="Genomic_DNA"/>
</dbReference>
<dbReference type="PANTHER" id="PTHR35848:SF6">
    <property type="entry name" value="CUPIN TYPE-2 DOMAIN-CONTAINING PROTEIN"/>
    <property type="match status" value="1"/>
</dbReference>
<evidence type="ECO:0000256" key="1">
    <source>
        <dbReference type="ARBA" id="ARBA00022723"/>
    </source>
</evidence>